<dbReference type="EMBL" id="PEDL01000001">
    <property type="protein sequence ID" value="PHV72151.1"/>
    <property type="molecule type" value="Genomic_DNA"/>
</dbReference>
<proteinExistence type="predicted"/>
<reference evidence="1" key="1">
    <citation type="submission" date="2017-10" db="EMBL/GenBank/DDBJ databases">
        <title>Genome sequence of cellulolytic Lachnospiraceae bacterium XHS1971 isolated from hotspring sediment.</title>
        <authorList>
            <person name="Vasudevan G."/>
            <person name="Joshi A.J."/>
            <person name="Hivarkar S."/>
            <person name="Lanjekar V.B."/>
            <person name="Dhakephalkar P.K."/>
            <person name="Dagar S."/>
        </authorList>
    </citation>
    <scope>NUCLEOTIDE SEQUENCE</scope>
    <source>
        <strain evidence="1">XHS1971</strain>
    </source>
</reference>
<dbReference type="Proteomes" id="UP000224460">
    <property type="component" value="Unassembled WGS sequence"/>
</dbReference>
<accession>A0AC61DG69</accession>
<protein>
    <submittedName>
        <fullName evidence="1">Transcriptional regulator</fullName>
    </submittedName>
</protein>
<organism evidence="1 2">
    <name type="scientific">Sporanaerobium hydrogeniformans</name>
    <dbReference type="NCBI Taxonomy" id="3072179"/>
    <lineage>
        <taxon>Bacteria</taxon>
        <taxon>Bacillati</taxon>
        <taxon>Bacillota</taxon>
        <taxon>Clostridia</taxon>
        <taxon>Lachnospirales</taxon>
        <taxon>Lachnospiraceae</taxon>
        <taxon>Sporanaerobium</taxon>
    </lineage>
</organism>
<comment type="caution">
    <text evidence="1">The sequence shown here is derived from an EMBL/GenBank/DDBJ whole genome shotgun (WGS) entry which is preliminary data.</text>
</comment>
<keyword evidence="2" id="KW-1185">Reference proteome</keyword>
<evidence type="ECO:0000313" key="2">
    <source>
        <dbReference type="Proteomes" id="UP000224460"/>
    </source>
</evidence>
<evidence type="ECO:0000313" key="1">
    <source>
        <dbReference type="EMBL" id="PHV72151.1"/>
    </source>
</evidence>
<name>A0AC61DG69_9FIRM</name>
<gene>
    <name evidence="1" type="ORF">CS063_01360</name>
</gene>
<sequence length="69" mass="7776">MSDILRLKQIRKKRGLTTKRLSDMSGISRSYISQLENDGNDNPTLIVICALCRGLGITPNDLIPEQLYK</sequence>